<comment type="similarity">
    <text evidence="1">Belongs to the SRR1 family.</text>
</comment>
<dbReference type="Pfam" id="PF07985">
    <property type="entry name" value="SRR1"/>
    <property type="match status" value="1"/>
</dbReference>
<dbReference type="PANTHER" id="PTHR28626">
    <property type="entry name" value="SRR1-LIKE PROTEIN"/>
    <property type="match status" value="1"/>
</dbReference>
<reference evidence="3" key="1">
    <citation type="submission" date="2022-08" db="UniProtKB">
        <authorList>
            <consortium name="EnsemblMetazoa"/>
        </authorList>
    </citation>
    <scope>IDENTIFICATION</scope>
    <source>
        <strain evidence="3">Dongola</strain>
    </source>
</reference>
<dbReference type="GO" id="GO:0005634">
    <property type="term" value="C:nucleus"/>
    <property type="evidence" value="ECO:0007669"/>
    <property type="project" value="TreeGrafter"/>
</dbReference>
<dbReference type="GeneID" id="120898874"/>
<dbReference type="EnsemblMetazoa" id="AARA017128-RA">
    <property type="protein sequence ID" value="AARA017128-PA"/>
    <property type="gene ID" value="AARA017128"/>
</dbReference>
<dbReference type="InterPro" id="IPR040044">
    <property type="entry name" value="SRR1L"/>
</dbReference>
<dbReference type="VEuPathDB" id="VectorBase:AARA21_014806"/>
<dbReference type="PANTHER" id="PTHR28626:SF3">
    <property type="entry name" value="SRR1-LIKE PROTEIN"/>
    <property type="match status" value="1"/>
</dbReference>
<dbReference type="AlphaFoldDB" id="A0A2C9GR44"/>
<dbReference type="VEuPathDB" id="VectorBase:AARA017128"/>
<dbReference type="EMBL" id="APCN01000261">
    <property type="status" value="NOT_ANNOTATED_CDS"/>
    <property type="molecule type" value="Genomic_DNA"/>
</dbReference>
<keyword evidence="4" id="KW-1185">Reference proteome</keyword>
<dbReference type="GO" id="GO:0005737">
    <property type="term" value="C:cytoplasm"/>
    <property type="evidence" value="ECO:0007669"/>
    <property type="project" value="TreeGrafter"/>
</dbReference>
<protein>
    <recommendedName>
        <fullName evidence="2">SRR1-like domain-containing protein</fullName>
    </recommendedName>
</protein>
<name>A0A2C9GR44_ANOAR</name>
<evidence type="ECO:0000259" key="2">
    <source>
        <dbReference type="Pfam" id="PF07985"/>
    </source>
</evidence>
<evidence type="ECO:0000256" key="1">
    <source>
        <dbReference type="ARBA" id="ARBA00009856"/>
    </source>
</evidence>
<feature type="domain" description="SRR1-like" evidence="2">
    <location>
        <begin position="76"/>
        <end position="243"/>
    </location>
</feature>
<evidence type="ECO:0000313" key="3">
    <source>
        <dbReference type="EnsemblMetazoa" id="AARA017128-PA"/>
    </source>
</evidence>
<evidence type="ECO:0000313" key="4">
    <source>
        <dbReference type="Proteomes" id="UP000075840"/>
    </source>
</evidence>
<proteinExistence type="inferred from homology"/>
<dbReference type="Proteomes" id="UP000075840">
    <property type="component" value="Unassembled WGS sequence"/>
</dbReference>
<dbReference type="InterPro" id="IPR012942">
    <property type="entry name" value="SRR1-like"/>
</dbReference>
<dbReference type="RefSeq" id="XP_040161254.1">
    <property type="nucleotide sequence ID" value="XM_040305320.1"/>
</dbReference>
<dbReference type="KEGG" id="aara:120898874"/>
<accession>A0A2C9GR44</accession>
<sequence>MSEVDAVANELDFKLVVTRKGKHRPRQRNKAHTFLHQLEDKERVDRTEFCQKAVLTQLQQAEADLLQSEFLRECLEKLEPVLVGVQDIICLGLGNFLDCTIARYQLAFIRCVRNKANLTAKGQFFDPVFTPSEVDTLQHALGETVLQENLEGKYSVERKTLFFLPHCPKQIVNNLLWKNWCPHRLPNVVLLCNSFSTVVNNAPDRLLRINAGYILRAVDLFQEVPLRNSFRFGDIFNDTSLHYFANNDRPAGDNAAVWDCAVEPSYAEDDLELISKEKVAKLAFA</sequence>
<organism evidence="3 4">
    <name type="scientific">Anopheles arabiensis</name>
    <name type="common">Mosquito</name>
    <dbReference type="NCBI Taxonomy" id="7173"/>
    <lineage>
        <taxon>Eukaryota</taxon>
        <taxon>Metazoa</taxon>
        <taxon>Ecdysozoa</taxon>
        <taxon>Arthropoda</taxon>
        <taxon>Hexapoda</taxon>
        <taxon>Insecta</taxon>
        <taxon>Pterygota</taxon>
        <taxon>Neoptera</taxon>
        <taxon>Endopterygota</taxon>
        <taxon>Diptera</taxon>
        <taxon>Nematocera</taxon>
        <taxon>Culicoidea</taxon>
        <taxon>Culicidae</taxon>
        <taxon>Anophelinae</taxon>
        <taxon>Anopheles</taxon>
    </lineage>
</organism>